<comment type="catalytic activity">
    <reaction evidence="1">
        <text>ATP + protein L-histidine = ADP + protein N-phospho-L-histidine.</text>
        <dbReference type="EC" id="2.7.13.3"/>
    </reaction>
</comment>
<evidence type="ECO:0000256" key="5">
    <source>
        <dbReference type="ARBA" id="ARBA00022475"/>
    </source>
</evidence>
<dbReference type="SUPFAM" id="SSF158472">
    <property type="entry name" value="HAMP domain-like"/>
    <property type="match status" value="1"/>
</dbReference>
<feature type="domain" description="Histidine kinase" evidence="16">
    <location>
        <begin position="398"/>
        <end position="616"/>
    </location>
</feature>
<evidence type="ECO:0000313" key="19">
    <source>
        <dbReference type="EMBL" id="OWK47292.1"/>
    </source>
</evidence>
<dbReference type="GO" id="GO:0005886">
    <property type="term" value="C:plasma membrane"/>
    <property type="evidence" value="ECO:0007669"/>
    <property type="project" value="UniProtKB-SubCell"/>
</dbReference>
<dbReference type="SMART" id="SM00091">
    <property type="entry name" value="PAS"/>
    <property type="match status" value="1"/>
</dbReference>
<dbReference type="GO" id="GO:0005524">
    <property type="term" value="F:ATP binding"/>
    <property type="evidence" value="ECO:0007669"/>
    <property type="project" value="UniProtKB-KW"/>
</dbReference>
<dbReference type="CDD" id="cd00082">
    <property type="entry name" value="HisKA"/>
    <property type="match status" value="1"/>
</dbReference>
<dbReference type="PROSITE" id="PS50112">
    <property type="entry name" value="PAS"/>
    <property type="match status" value="1"/>
</dbReference>
<dbReference type="OrthoDB" id="9813151at2"/>
<feature type="domain" description="PAS" evidence="17">
    <location>
        <begin position="269"/>
        <end position="309"/>
    </location>
</feature>
<dbReference type="Pfam" id="PF02518">
    <property type="entry name" value="HATPase_c"/>
    <property type="match status" value="1"/>
</dbReference>
<dbReference type="Gene3D" id="6.10.340.10">
    <property type="match status" value="1"/>
</dbReference>
<evidence type="ECO:0000256" key="14">
    <source>
        <dbReference type="ARBA" id="ARBA00023136"/>
    </source>
</evidence>
<dbReference type="InterPro" id="IPR003660">
    <property type="entry name" value="HAMP_dom"/>
</dbReference>
<evidence type="ECO:0000256" key="3">
    <source>
        <dbReference type="ARBA" id="ARBA00004236"/>
    </source>
</evidence>
<evidence type="ECO:0000256" key="1">
    <source>
        <dbReference type="ARBA" id="ARBA00000085"/>
    </source>
</evidence>
<dbReference type="InterPro" id="IPR036890">
    <property type="entry name" value="HATPase_C_sf"/>
</dbReference>
<dbReference type="Proteomes" id="UP000214646">
    <property type="component" value="Unassembled WGS sequence"/>
</dbReference>
<dbReference type="SUPFAM" id="SSF55785">
    <property type="entry name" value="PYP-like sensor domain (PAS domain)"/>
    <property type="match status" value="1"/>
</dbReference>
<dbReference type="GO" id="GO:0000155">
    <property type="term" value="F:phosphorelay sensor kinase activity"/>
    <property type="evidence" value="ECO:0007669"/>
    <property type="project" value="InterPro"/>
</dbReference>
<dbReference type="PRINTS" id="PR00344">
    <property type="entry name" value="BCTRLSENSOR"/>
</dbReference>
<dbReference type="GO" id="GO:0000156">
    <property type="term" value="F:phosphorelay response regulator activity"/>
    <property type="evidence" value="ECO:0007669"/>
    <property type="project" value="TreeGrafter"/>
</dbReference>
<protein>
    <recommendedName>
        <fullName evidence="4">histidine kinase</fullName>
        <ecNumber evidence="4">2.7.13.3</ecNumber>
    </recommendedName>
</protein>
<evidence type="ECO:0000256" key="11">
    <source>
        <dbReference type="ARBA" id="ARBA00022840"/>
    </source>
</evidence>
<keyword evidence="20" id="KW-1185">Reference proteome</keyword>
<dbReference type="PANTHER" id="PTHR42878:SF7">
    <property type="entry name" value="SENSOR HISTIDINE KINASE GLRK"/>
    <property type="match status" value="1"/>
</dbReference>
<keyword evidence="10" id="KW-0418">Kinase</keyword>
<evidence type="ECO:0000256" key="13">
    <source>
        <dbReference type="ARBA" id="ARBA00023012"/>
    </source>
</evidence>
<dbReference type="InterPro" id="IPR004358">
    <property type="entry name" value="Sig_transdc_His_kin-like_C"/>
</dbReference>
<dbReference type="Pfam" id="PF00672">
    <property type="entry name" value="HAMP"/>
    <property type="match status" value="1"/>
</dbReference>
<dbReference type="SMART" id="SM00388">
    <property type="entry name" value="HisKA"/>
    <property type="match status" value="1"/>
</dbReference>
<evidence type="ECO:0000259" key="16">
    <source>
        <dbReference type="PROSITE" id="PS50109"/>
    </source>
</evidence>
<accession>A0A225E129</accession>
<keyword evidence="12 15" id="KW-1133">Transmembrane helix</keyword>
<dbReference type="Gene3D" id="1.10.287.130">
    <property type="match status" value="1"/>
</dbReference>
<evidence type="ECO:0000256" key="2">
    <source>
        <dbReference type="ARBA" id="ARBA00004141"/>
    </source>
</evidence>
<evidence type="ECO:0000256" key="4">
    <source>
        <dbReference type="ARBA" id="ARBA00012438"/>
    </source>
</evidence>
<gene>
    <name evidence="19" type="ORF">FRUB_00991</name>
</gene>
<dbReference type="InterPro" id="IPR013656">
    <property type="entry name" value="PAS_4"/>
</dbReference>
<dbReference type="CDD" id="cd00075">
    <property type="entry name" value="HATPase"/>
    <property type="match status" value="1"/>
</dbReference>
<keyword evidence="11" id="KW-0067">ATP-binding</keyword>
<dbReference type="SUPFAM" id="SSF55874">
    <property type="entry name" value="ATPase domain of HSP90 chaperone/DNA topoisomerase II/histidine kinase"/>
    <property type="match status" value="1"/>
</dbReference>
<dbReference type="InterPro" id="IPR003661">
    <property type="entry name" value="HisK_dim/P_dom"/>
</dbReference>
<evidence type="ECO:0000256" key="6">
    <source>
        <dbReference type="ARBA" id="ARBA00022553"/>
    </source>
</evidence>
<dbReference type="Gene3D" id="3.30.565.10">
    <property type="entry name" value="Histidine kinase-like ATPase, C-terminal domain"/>
    <property type="match status" value="1"/>
</dbReference>
<evidence type="ECO:0000313" key="20">
    <source>
        <dbReference type="Proteomes" id="UP000214646"/>
    </source>
</evidence>
<evidence type="ECO:0000256" key="12">
    <source>
        <dbReference type="ARBA" id="ARBA00022989"/>
    </source>
</evidence>
<proteinExistence type="predicted"/>
<evidence type="ECO:0000256" key="8">
    <source>
        <dbReference type="ARBA" id="ARBA00022692"/>
    </source>
</evidence>
<keyword evidence="7" id="KW-0808">Transferase</keyword>
<evidence type="ECO:0000256" key="15">
    <source>
        <dbReference type="SAM" id="Phobius"/>
    </source>
</evidence>
<dbReference type="GO" id="GO:0007234">
    <property type="term" value="P:osmosensory signaling via phosphorelay pathway"/>
    <property type="evidence" value="ECO:0007669"/>
    <property type="project" value="TreeGrafter"/>
</dbReference>
<evidence type="ECO:0000256" key="7">
    <source>
        <dbReference type="ARBA" id="ARBA00022679"/>
    </source>
</evidence>
<feature type="transmembrane region" description="Helical" evidence="15">
    <location>
        <begin position="185"/>
        <end position="206"/>
    </location>
</feature>
<dbReference type="InterPro" id="IPR036097">
    <property type="entry name" value="HisK_dim/P_sf"/>
</dbReference>
<dbReference type="InterPro" id="IPR000014">
    <property type="entry name" value="PAS"/>
</dbReference>
<dbReference type="SUPFAM" id="SSF47384">
    <property type="entry name" value="Homodimeric domain of signal transducing histidine kinase"/>
    <property type="match status" value="1"/>
</dbReference>
<comment type="caution">
    <text evidence="19">The sequence shown here is derived from an EMBL/GenBank/DDBJ whole genome shotgun (WGS) entry which is preliminary data.</text>
</comment>
<dbReference type="GO" id="GO:0030295">
    <property type="term" value="F:protein kinase activator activity"/>
    <property type="evidence" value="ECO:0007669"/>
    <property type="project" value="TreeGrafter"/>
</dbReference>
<keyword evidence="14 15" id="KW-0472">Membrane</keyword>
<keyword evidence="5" id="KW-1003">Cell membrane</keyword>
<dbReference type="PANTHER" id="PTHR42878">
    <property type="entry name" value="TWO-COMPONENT HISTIDINE KINASE"/>
    <property type="match status" value="1"/>
</dbReference>
<evidence type="ECO:0000259" key="17">
    <source>
        <dbReference type="PROSITE" id="PS50112"/>
    </source>
</evidence>
<dbReference type="Pfam" id="PF08448">
    <property type="entry name" value="PAS_4"/>
    <property type="match status" value="1"/>
</dbReference>
<dbReference type="InterPro" id="IPR035965">
    <property type="entry name" value="PAS-like_dom_sf"/>
</dbReference>
<keyword evidence="8 15" id="KW-0812">Transmembrane</keyword>
<feature type="domain" description="HAMP" evidence="18">
    <location>
        <begin position="207"/>
        <end position="260"/>
    </location>
</feature>
<dbReference type="PROSITE" id="PS50109">
    <property type="entry name" value="HIS_KIN"/>
    <property type="match status" value="1"/>
</dbReference>
<keyword evidence="9" id="KW-0547">Nucleotide-binding</keyword>
<comment type="subcellular location">
    <subcellularLocation>
        <location evidence="3">Cell membrane</location>
    </subcellularLocation>
    <subcellularLocation>
        <location evidence="2">Membrane</location>
        <topology evidence="2">Multi-pass membrane protein</topology>
    </subcellularLocation>
</comment>
<dbReference type="FunFam" id="3.30.565.10:FF:000023">
    <property type="entry name" value="PAS domain-containing sensor histidine kinase"/>
    <property type="match status" value="1"/>
</dbReference>
<name>A0A225E129_9BACT</name>
<evidence type="ECO:0000256" key="9">
    <source>
        <dbReference type="ARBA" id="ARBA00022741"/>
    </source>
</evidence>
<evidence type="ECO:0000259" key="18">
    <source>
        <dbReference type="PROSITE" id="PS50885"/>
    </source>
</evidence>
<dbReference type="InterPro" id="IPR003594">
    <property type="entry name" value="HATPase_dom"/>
</dbReference>
<dbReference type="EC" id="2.7.13.3" evidence="4"/>
<dbReference type="RefSeq" id="WP_088252416.1">
    <property type="nucleotide sequence ID" value="NZ_NIDE01000001.1"/>
</dbReference>
<dbReference type="SMART" id="SM00387">
    <property type="entry name" value="HATPase_c"/>
    <property type="match status" value="1"/>
</dbReference>
<dbReference type="SMART" id="SM00304">
    <property type="entry name" value="HAMP"/>
    <property type="match status" value="1"/>
</dbReference>
<dbReference type="PROSITE" id="PS50885">
    <property type="entry name" value="HAMP"/>
    <property type="match status" value="1"/>
</dbReference>
<organism evidence="19 20">
    <name type="scientific">Fimbriiglobus ruber</name>
    <dbReference type="NCBI Taxonomy" id="1908690"/>
    <lineage>
        <taxon>Bacteria</taxon>
        <taxon>Pseudomonadati</taxon>
        <taxon>Planctomycetota</taxon>
        <taxon>Planctomycetia</taxon>
        <taxon>Gemmatales</taxon>
        <taxon>Gemmataceae</taxon>
        <taxon>Fimbriiglobus</taxon>
    </lineage>
</organism>
<dbReference type="InterPro" id="IPR005467">
    <property type="entry name" value="His_kinase_dom"/>
</dbReference>
<dbReference type="CDD" id="cd00130">
    <property type="entry name" value="PAS"/>
    <property type="match status" value="1"/>
</dbReference>
<dbReference type="InterPro" id="IPR050351">
    <property type="entry name" value="BphY/WalK/GraS-like"/>
</dbReference>
<reference evidence="20" key="1">
    <citation type="submission" date="2017-06" db="EMBL/GenBank/DDBJ databases">
        <title>Genome analysis of Fimbriiglobus ruber SP5, the first member of the order Planctomycetales with confirmed chitinolytic capability.</title>
        <authorList>
            <person name="Ravin N.V."/>
            <person name="Rakitin A.L."/>
            <person name="Ivanova A.A."/>
            <person name="Beletsky A.V."/>
            <person name="Kulichevskaya I.S."/>
            <person name="Mardanov A.V."/>
            <person name="Dedysh S.N."/>
        </authorList>
    </citation>
    <scope>NUCLEOTIDE SEQUENCE [LARGE SCALE GENOMIC DNA]</scope>
    <source>
        <strain evidence="20">SP5</strain>
    </source>
</reference>
<dbReference type="EMBL" id="NIDE01000001">
    <property type="protein sequence ID" value="OWK47292.1"/>
    <property type="molecule type" value="Genomic_DNA"/>
</dbReference>
<dbReference type="AlphaFoldDB" id="A0A225E129"/>
<keyword evidence="6" id="KW-0597">Phosphoprotein</keyword>
<sequence length="622" mass="67529">MSLRSRLLLALILLTALLAALGAGGLILLDRMSERIDAILKENYASVRAMFQMNEDVERIDSSFQFALSGKEKEAKKQYLQSWAAFEKQYTVEAANVTIHPAEDRLVDRLKILKDDYRARGIRFYARQPGSPARGTDYYGTPGDPGLLGEFLQIKEVSAEITRINQENMESARDDARATARAATIGFGVGLCVAVVLVGGIAWYFLRTILVPIQAVTAAAEAVGKSAQLDHQVPVFGTDELGKLARAFNSMTSQLQAFRRSNLARMVRVQQTAQATIDSFPDPVLVLDPDGRVELANPAARQVLGVSPSGEGQPGPEWQPPEPLRQPVLDALRSQRPTLTEVFDQAVAFRLGGEDRAFLPQIRPIRDPVGDTLGAAVVLNDVTRFRLLDQFKTDLVATVSHELKTPLTSVRLAVHVLLEETVGPLTSKQTELLIDARDSAERLLALTDQLLALARLQRPQDQGQPRSEDPAGILRKAADIVRARADDKHVQVVVSASEPLPQIAVDLERMELAVRNLLENAVTYTPAGGSVTLTAAALKGSRVEISVADTGVGIPPEYLSHVFDRFFRVPGQSDPAGTGLGLAIVKEIVTAHRGEVTCESSPDRGTTFRITLPASPTEGGTP</sequence>
<keyword evidence="13" id="KW-0902">Two-component regulatory system</keyword>
<dbReference type="Gene3D" id="3.30.450.20">
    <property type="entry name" value="PAS domain"/>
    <property type="match status" value="1"/>
</dbReference>
<dbReference type="Pfam" id="PF00512">
    <property type="entry name" value="HisKA"/>
    <property type="match status" value="1"/>
</dbReference>
<dbReference type="CDD" id="cd06225">
    <property type="entry name" value="HAMP"/>
    <property type="match status" value="1"/>
</dbReference>
<evidence type="ECO:0000256" key="10">
    <source>
        <dbReference type="ARBA" id="ARBA00022777"/>
    </source>
</evidence>